<geneLocation type="plasmid" evidence="1 2">
    <name>p3</name>
</geneLocation>
<name>A0A4D8QWN1_AZOBR</name>
<evidence type="ECO:0000313" key="2">
    <source>
        <dbReference type="Proteomes" id="UP000298774"/>
    </source>
</evidence>
<keyword evidence="1" id="KW-0614">Plasmid</keyword>
<protein>
    <submittedName>
        <fullName evidence="1">Uncharacterized protein</fullName>
    </submittedName>
</protein>
<sequence>MEAGMGERISVKKRAGLTWTESVAVARKRIKDGPYLISRHGGWFRPKAQGYTNHLSEAGIFTADEARRYIDVDGLSVVPAGHVITGIDWEIADLEKRLAAAKSLRAAIAQQAPAVGAAQGGE</sequence>
<reference evidence="1 2" key="1">
    <citation type="submission" date="2018-09" db="EMBL/GenBank/DDBJ databases">
        <title>Whole genome based analysis of evolution and adaptive divergence in Indian and Brazilian strains of Azospirillum brasilense.</title>
        <authorList>
            <person name="Singh C."/>
            <person name="Tripathi A.K."/>
        </authorList>
    </citation>
    <scope>NUCLEOTIDE SEQUENCE [LARGE SCALE GENOMIC DNA]</scope>
    <source>
        <strain evidence="1 2">MTCC4038</strain>
        <plasmid evidence="1 2">p3</plasmid>
    </source>
</reference>
<dbReference type="Proteomes" id="UP000298774">
    <property type="component" value="Plasmid p3"/>
</dbReference>
<gene>
    <name evidence="1" type="ORF">D3868_28265</name>
</gene>
<dbReference type="AlphaFoldDB" id="A0A4D8QWN1"/>
<organism evidence="1 2">
    <name type="scientific">Azospirillum brasilense</name>
    <dbReference type="NCBI Taxonomy" id="192"/>
    <lineage>
        <taxon>Bacteria</taxon>
        <taxon>Pseudomonadati</taxon>
        <taxon>Pseudomonadota</taxon>
        <taxon>Alphaproteobacteria</taxon>
        <taxon>Rhodospirillales</taxon>
        <taxon>Azospirillaceae</taxon>
        <taxon>Azospirillum</taxon>
    </lineage>
</organism>
<dbReference type="EMBL" id="CP032342">
    <property type="protein sequence ID" value="QCO12906.1"/>
    <property type="molecule type" value="Genomic_DNA"/>
</dbReference>
<evidence type="ECO:0000313" key="1">
    <source>
        <dbReference type="EMBL" id="QCO12906.1"/>
    </source>
</evidence>
<proteinExistence type="predicted"/>
<accession>A0A4D8QWN1</accession>